<reference evidence="1 2" key="1">
    <citation type="submission" date="2020-08" db="EMBL/GenBank/DDBJ databases">
        <title>Functional genomics of gut bacteria from endangered species of beetles.</title>
        <authorList>
            <person name="Carlos-Shanley C."/>
        </authorList>
    </citation>
    <scope>NUCLEOTIDE SEQUENCE [LARGE SCALE GENOMIC DNA]</scope>
    <source>
        <strain evidence="1 2">S00179</strain>
    </source>
</reference>
<dbReference type="AlphaFoldDB" id="A0A7W7KRK4"/>
<comment type="caution">
    <text evidence="1">The sequence shown here is derived from an EMBL/GenBank/DDBJ whole genome shotgun (WGS) entry which is preliminary data.</text>
</comment>
<protein>
    <submittedName>
        <fullName evidence="1">Uncharacterized protein</fullName>
    </submittedName>
</protein>
<name>A0A7W7KRK4_PSENT</name>
<evidence type="ECO:0000313" key="2">
    <source>
        <dbReference type="Proteomes" id="UP000566995"/>
    </source>
</evidence>
<dbReference type="Proteomes" id="UP000566995">
    <property type="component" value="Unassembled WGS sequence"/>
</dbReference>
<evidence type="ECO:0000313" key="1">
    <source>
        <dbReference type="EMBL" id="MBB4867406.1"/>
    </source>
</evidence>
<accession>A0A7W7KRK4</accession>
<sequence length="69" mass="7716">MKVSDAFILAKSLEQNPRTALTESELAVLTLCSHITNARQDSILLLQGDDPLVAVPYWFMHEEHELPPA</sequence>
<organism evidence="1 2">
    <name type="scientific">Pseudomonas nitroreducens</name>
    <dbReference type="NCBI Taxonomy" id="46680"/>
    <lineage>
        <taxon>Bacteria</taxon>
        <taxon>Pseudomonadati</taxon>
        <taxon>Pseudomonadota</taxon>
        <taxon>Gammaproteobacteria</taxon>
        <taxon>Pseudomonadales</taxon>
        <taxon>Pseudomonadaceae</taxon>
        <taxon>Pseudomonas</taxon>
    </lineage>
</organism>
<dbReference type="RefSeq" id="WP_184596872.1">
    <property type="nucleotide sequence ID" value="NZ_JACHLI010000040.1"/>
</dbReference>
<proteinExistence type="predicted"/>
<gene>
    <name evidence="1" type="ORF">HNP46_006319</name>
</gene>
<dbReference type="EMBL" id="JACHLI010000040">
    <property type="protein sequence ID" value="MBB4867406.1"/>
    <property type="molecule type" value="Genomic_DNA"/>
</dbReference>